<evidence type="ECO:0000313" key="1">
    <source>
        <dbReference type="EMBL" id="CDW47832.1"/>
    </source>
</evidence>
<name>A0A0K2VCC7_LEPSM</name>
<accession>A0A0K2VCC7</accession>
<proteinExistence type="predicted"/>
<protein>
    <submittedName>
        <fullName evidence="1">Uncharacterized protein</fullName>
    </submittedName>
</protein>
<sequence length="17" mass="2119">MDCLWFFTCNKNIEIIK</sequence>
<dbReference type="AlphaFoldDB" id="A0A0K2VCC7"/>
<dbReference type="EMBL" id="HACA01030471">
    <property type="protein sequence ID" value="CDW47832.1"/>
    <property type="molecule type" value="Transcribed_RNA"/>
</dbReference>
<reference evidence="1" key="1">
    <citation type="submission" date="2014-05" db="EMBL/GenBank/DDBJ databases">
        <authorList>
            <person name="Chronopoulou M."/>
        </authorList>
    </citation>
    <scope>NUCLEOTIDE SEQUENCE</scope>
    <source>
        <tissue evidence="1">Whole organism</tissue>
    </source>
</reference>
<organism evidence="1">
    <name type="scientific">Lepeophtheirus salmonis</name>
    <name type="common">Salmon louse</name>
    <name type="synonym">Caligus salmonis</name>
    <dbReference type="NCBI Taxonomy" id="72036"/>
    <lineage>
        <taxon>Eukaryota</taxon>
        <taxon>Metazoa</taxon>
        <taxon>Ecdysozoa</taxon>
        <taxon>Arthropoda</taxon>
        <taxon>Crustacea</taxon>
        <taxon>Multicrustacea</taxon>
        <taxon>Hexanauplia</taxon>
        <taxon>Copepoda</taxon>
        <taxon>Siphonostomatoida</taxon>
        <taxon>Caligidae</taxon>
        <taxon>Lepeophtheirus</taxon>
    </lineage>
</organism>